<dbReference type="InterPro" id="IPR007205">
    <property type="entry name" value="Protein_HGH1_N"/>
</dbReference>
<dbReference type="Pfam" id="PF04063">
    <property type="entry name" value="DUF383"/>
    <property type="match status" value="1"/>
</dbReference>
<organism evidence="5 6">
    <name type="scientific">Dermatophagoides pteronyssinus</name>
    <name type="common">European house dust mite</name>
    <dbReference type="NCBI Taxonomy" id="6956"/>
    <lineage>
        <taxon>Eukaryota</taxon>
        <taxon>Metazoa</taxon>
        <taxon>Ecdysozoa</taxon>
        <taxon>Arthropoda</taxon>
        <taxon>Chelicerata</taxon>
        <taxon>Arachnida</taxon>
        <taxon>Acari</taxon>
        <taxon>Acariformes</taxon>
        <taxon>Sarcoptiformes</taxon>
        <taxon>Astigmata</taxon>
        <taxon>Psoroptidia</taxon>
        <taxon>Analgoidea</taxon>
        <taxon>Pyroglyphidae</taxon>
        <taxon>Dermatophagoidinae</taxon>
        <taxon>Dermatophagoides</taxon>
    </lineage>
</organism>
<dbReference type="Proteomes" id="UP000515146">
    <property type="component" value="Unplaced"/>
</dbReference>
<comment type="similarity">
    <text evidence="1">Belongs to the HGH1 family.</text>
</comment>
<sequence>MDSTFEVLIKAIMANDDLKKREKFIRRNSKKIVPLVQWLCKTIFSLETNDDHSNLERKKSRNEKDESTTTNSSNDLVGFSLDCVLIISSAAASTTDNEKQISEQISQAVMNEKDFLHYLNDHIINEQTMDFDRHLGILVNFTRHILFVESLVENVLNPFPLDKFINGFQTKFQSNHCQKSLMTAYLNNLCQCEKIRNRLIDGRYLHSFMAIYDHYQQSTDMDHIQLRLSIIELIRNCCLDYHCHERLISKEDPDLLVRLVMPLAGGEELSDDEMESLPLDLQYLPDDKKRESNPDIRRLLIETIHQFCSTKYGREIIRFTNIYYHLREYHRWEKQEDNIETLMRLIDVIIKKEEEINVDNLRELEIPQDLLEKFERLDHDDDGKE</sequence>
<dbReference type="RefSeq" id="XP_027198109.1">
    <property type="nucleotide sequence ID" value="XM_027342308.1"/>
</dbReference>
<dbReference type="KEGG" id="dpte:113792420"/>
<name>A0A6P6Y1C7_DERPT</name>
<feature type="domain" description="Protein HGH1 N-terminal" evidence="3">
    <location>
        <begin position="137"/>
        <end position="297"/>
    </location>
</feature>
<feature type="domain" description="Protein HGH1 C-terminal" evidence="4">
    <location>
        <begin position="303"/>
        <end position="356"/>
    </location>
</feature>
<feature type="region of interest" description="Disordered" evidence="2">
    <location>
        <begin position="52"/>
        <end position="72"/>
    </location>
</feature>
<dbReference type="PANTHER" id="PTHR13387">
    <property type="entry name" value="PROTEIN HGH1 HOMOLOG"/>
    <property type="match status" value="1"/>
</dbReference>
<evidence type="ECO:0000259" key="4">
    <source>
        <dbReference type="Pfam" id="PF04064"/>
    </source>
</evidence>
<dbReference type="InParanoid" id="A0A6P6Y1C7"/>
<evidence type="ECO:0000256" key="2">
    <source>
        <dbReference type="SAM" id="MobiDB-lite"/>
    </source>
</evidence>
<protein>
    <submittedName>
        <fullName evidence="6">Protein HGH1 homolog</fullName>
    </submittedName>
</protein>
<dbReference type="OrthoDB" id="338814at2759"/>
<accession>A0A6P6Y1C7</accession>
<dbReference type="FunCoup" id="A0A6P6Y1C7">
    <property type="interactions" value="1319"/>
</dbReference>
<dbReference type="OMA" id="DYHCHER"/>
<keyword evidence="5" id="KW-1185">Reference proteome</keyword>
<dbReference type="InterPro" id="IPR007206">
    <property type="entry name" value="Protein_HGH1_C"/>
</dbReference>
<proteinExistence type="inferred from homology"/>
<dbReference type="InterPro" id="IPR039717">
    <property type="entry name" value="Hgh1"/>
</dbReference>
<feature type="compositionally biased region" description="Basic and acidic residues" evidence="2">
    <location>
        <begin position="52"/>
        <end position="67"/>
    </location>
</feature>
<evidence type="ECO:0000259" key="3">
    <source>
        <dbReference type="Pfam" id="PF04063"/>
    </source>
</evidence>
<dbReference type="PANTHER" id="PTHR13387:SF9">
    <property type="entry name" value="PROTEIN HGH1 HOMOLOG"/>
    <property type="match status" value="1"/>
</dbReference>
<evidence type="ECO:0000313" key="6">
    <source>
        <dbReference type="RefSeq" id="XP_027198109.1"/>
    </source>
</evidence>
<dbReference type="Pfam" id="PF04064">
    <property type="entry name" value="DUF384"/>
    <property type="match status" value="1"/>
</dbReference>
<evidence type="ECO:0000313" key="5">
    <source>
        <dbReference type="Proteomes" id="UP000515146"/>
    </source>
</evidence>
<dbReference type="AlphaFoldDB" id="A0A6P6Y1C7"/>
<gene>
    <name evidence="6" type="primary">LOC113792420</name>
</gene>
<evidence type="ECO:0000256" key="1">
    <source>
        <dbReference type="ARBA" id="ARBA00006712"/>
    </source>
</evidence>
<dbReference type="SUPFAM" id="SSF48371">
    <property type="entry name" value="ARM repeat"/>
    <property type="match status" value="1"/>
</dbReference>
<dbReference type="InterPro" id="IPR016024">
    <property type="entry name" value="ARM-type_fold"/>
</dbReference>
<reference evidence="6" key="1">
    <citation type="submission" date="2025-08" db="UniProtKB">
        <authorList>
            <consortium name="RefSeq"/>
        </authorList>
    </citation>
    <scope>IDENTIFICATION</scope>
    <source>
        <strain evidence="6">Airmid</strain>
    </source>
</reference>